<gene>
    <name evidence="2" type="ORF">CTOB1V02_LOCUS8064</name>
</gene>
<organism evidence="2">
    <name type="scientific">Cyprideis torosa</name>
    <dbReference type="NCBI Taxonomy" id="163714"/>
    <lineage>
        <taxon>Eukaryota</taxon>
        <taxon>Metazoa</taxon>
        <taxon>Ecdysozoa</taxon>
        <taxon>Arthropoda</taxon>
        <taxon>Crustacea</taxon>
        <taxon>Oligostraca</taxon>
        <taxon>Ostracoda</taxon>
        <taxon>Podocopa</taxon>
        <taxon>Podocopida</taxon>
        <taxon>Cytherocopina</taxon>
        <taxon>Cytheroidea</taxon>
        <taxon>Cytherideidae</taxon>
        <taxon>Cyprideis</taxon>
    </lineage>
</organism>
<feature type="region of interest" description="Disordered" evidence="1">
    <location>
        <begin position="59"/>
        <end position="80"/>
    </location>
</feature>
<dbReference type="AlphaFoldDB" id="A0A7R8ZNB3"/>
<evidence type="ECO:0000313" key="2">
    <source>
        <dbReference type="EMBL" id="CAD7230202.1"/>
    </source>
</evidence>
<name>A0A7R8ZNB3_9CRUS</name>
<accession>A0A7R8ZNB3</accession>
<proteinExistence type="predicted"/>
<feature type="region of interest" description="Disordered" evidence="1">
    <location>
        <begin position="1"/>
        <end position="20"/>
    </location>
</feature>
<sequence>MDDSAKRIAAELGKQGADSVGKKVQEALEDAAKRAGAAAKQVMEDGANFFSKKGEVDESKKGVSEVAAKKGVPEAVSKKL</sequence>
<reference evidence="2" key="1">
    <citation type="submission" date="2020-11" db="EMBL/GenBank/DDBJ databases">
        <authorList>
            <person name="Tran Van P."/>
        </authorList>
    </citation>
    <scope>NUCLEOTIDE SEQUENCE</scope>
</reference>
<dbReference type="EMBL" id="OB662531">
    <property type="protein sequence ID" value="CAD7230202.1"/>
    <property type="molecule type" value="Genomic_DNA"/>
</dbReference>
<evidence type="ECO:0000256" key="1">
    <source>
        <dbReference type="SAM" id="MobiDB-lite"/>
    </source>
</evidence>
<protein>
    <submittedName>
        <fullName evidence="2">Uncharacterized protein</fullName>
    </submittedName>
</protein>
<feature type="compositionally biased region" description="Basic and acidic residues" evidence="1">
    <location>
        <begin position="59"/>
        <end position="72"/>
    </location>
</feature>